<dbReference type="GO" id="GO:0006355">
    <property type="term" value="P:regulation of DNA-templated transcription"/>
    <property type="evidence" value="ECO:0007669"/>
    <property type="project" value="InterPro"/>
</dbReference>
<evidence type="ECO:0000313" key="4">
    <source>
        <dbReference type="Proteomes" id="UP000236724"/>
    </source>
</evidence>
<gene>
    <name evidence="3" type="ORF">MBHS_03145</name>
</gene>
<dbReference type="PANTHER" id="PTHR38781:SF1">
    <property type="entry name" value="ANTITOXIN DINJ-RELATED"/>
    <property type="match status" value="1"/>
</dbReference>
<name>A0A1H6FAZ0_9GAMM</name>
<accession>A0A1H6FAZ0</accession>
<reference evidence="3 4" key="1">
    <citation type="submission" date="2016-10" db="EMBL/GenBank/DDBJ databases">
        <authorList>
            <person name="de Groot N.N."/>
        </authorList>
    </citation>
    <scope>NUCLEOTIDE SEQUENCE [LARGE SCALE GENOMIC DNA]</scope>
    <source>
        <strain evidence="3">MBHS1</strain>
    </source>
</reference>
<dbReference type="AlphaFoldDB" id="A0A1H6FAZ0"/>
<dbReference type="InterPro" id="IPR013321">
    <property type="entry name" value="Arc_rbn_hlx_hlx"/>
</dbReference>
<dbReference type="GO" id="GO:0015643">
    <property type="term" value="F:toxic substance binding"/>
    <property type="evidence" value="ECO:0007669"/>
    <property type="project" value="InterPro"/>
</dbReference>
<dbReference type="InterPro" id="IPR007337">
    <property type="entry name" value="RelB/DinJ"/>
</dbReference>
<sequence length="94" mass="10391">MLSTRIDHDTKTAFTRICDEVGLSPSQAIKLFARAVINYGGIPFELKTRQPNEQTVAAMNELIQGEGQKAESVDALISELSEGKLSMVSCFRRM</sequence>
<dbReference type="GO" id="GO:0000987">
    <property type="term" value="F:cis-regulatory region sequence-specific DNA binding"/>
    <property type="evidence" value="ECO:0007669"/>
    <property type="project" value="InterPro"/>
</dbReference>
<evidence type="ECO:0000256" key="2">
    <source>
        <dbReference type="ARBA" id="ARBA00022649"/>
    </source>
</evidence>
<keyword evidence="4" id="KW-1185">Reference proteome</keyword>
<dbReference type="Gene3D" id="1.10.1220.10">
    <property type="entry name" value="Met repressor-like"/>
    <property type="match status" value="1"/>
</dbReference>
<evidence type="ECO:0000313" key="3">
    <source>
        <dbReference type="EMBL" id="SEH07270.1"/>
    </source>
</evidence>
<dbReference type="Proteomes" id="UP000236724">
    <property type="component" value="Unassembled WGS sequence"/>
</dbReference>
<dbReference type="RefSeq" id="WP_103920938.1">
    <property type="nucleotide sequence ID" value="NZ_FMSV02000528.1"/>
</dbReference>
<dbReference type="OrthoDB" id="9804867at2"/>
<comment type="similarity">
    <text evidence="1">Belongs to the RelB/DinJ antitoxin family.</text>
</comment>
<organism evidence="3 4">
    <name type="scientific">Candidatus Venteria ishoeyi</name>
    <dbReference type="NCBI Taxonomy" id="1899563"/>
    <lineage>
        <taxon>Bacteria</taxon>
        <taxon>Pseudomonadati</taxon>
        <taxon>Pseudomonadota</taxon>
        <taxon>Gammaproteobacteria</taxon>
        <taxon>Thiotrichales</taxon>
        <taxon>Thiotrichaceae</taxon>
        <taxon>Venteria</taxon>
    </lineage>
</organism>
<dbReference type="GO" id="GO:0044010">
    <property type="term" value="P:single-species biofilm formation"/>
    <property type="evidence" value="ECO:0007669"/>
    <property type="project" value="InterPro"/>
</dbReference>
<protein>
    <submittedName>
        <fullName evidence="3">RelB antitoxin</fullName>
    </submittedName>
</protein>
<proteinExistence type="inferred from homology"/>
<dbReference type="Pfam" id="PF04221">
    <property type="entry name" value="RelB"/>
    <property type="match status" value="1"/>
</dbReference>
<dbReference type="GO" id="GO:0006351">
    <property type="term" value="P:DNA-templated transcription"/>
    <property type="evidence" value="ECO:0007669"/>
    <property type="project" value="TreeGrafter"/>
</dbReference>
<evidence type="ECO:0000256" key="1">
    <source>
        <dbReference type="ARBA" id="ARBA00010562"/>
    </source>
</evidence>
<dbReference type="EMBL" id="FMSV02000528">
    <property type="protein sequence ID" value="SEH07270.1"/>
    <property type="molecule type" value="Genomic_DNA"/>
</dbReference>
<dbReference type="NCBIfam" id="TIGR02384">
    <property type="entry name" value="RelB_DinJ"/>
    <property type="match status" value="1"/>
</dbReference>
<dbReference type="PANTHER" id="PTHR38781">
    <property type="entry name" value="ANTITOXIN DINJ-RELATED"/>
    <property type="match status" value="1"/>
</dbReference>
<dbReference type="PIRSF" id="PIRSF003108">
    <property type="entry name" value="DinJ"/>
    <property type="match status" value="1"/>
</dbReference>
<keyword evidence="2" id="KW-1277">Toxin-antitoxin system</keyword>
<dbReference type="InterPro" id="IPR026262">
    <property type="entry name" value="DinJ"/>
</dbReference>